<dbReference type="PATRIC" id="fig|913081.3.peg.1376"/>
<organism evidence="1 2">
    <name type="scientific">Salmonella enterica subsp. enterica serovar Rubislaw str. A4-653</name>
    <dbReference type="NCBI Taxonomy" id="913081"/>
    <lineage>
        <taxon>Bacteria</taxon>
        <taxon>Pseudomonadati</taxon>
        <taxon>Pseudomonadota</taxon>
        <taxon>Gammaproteobacteria</taxon>
        <taxon>Enterobacterales</taxon>
        <taxon>Enterobacteriaceae</taxon>
        <taxon>Salmonella</taxon>
    </lineage>
</organism>
<dbReference type="EMBL" id="AFCT01000650">
    <property type="protein sequence ID" value="EHC91525.1"/>
    <property type="molecule type" value="Genomic_DNA"/>
</dbReference>
<dbReference type="AlphaFoldDB" id="G5QGY9"/>
<reference evidence="1 2" key="1">
    <citation type="journal article" date="2011" name="BMC Genomics">
        <title>Genome sequencing reveals diversification of virulence factor content and possible host adaptation in distinct subpopulations of Salmonella enterica.</title>
        <authorList>
            <person name="den Bakker H.C."/>
            <person name="Moreno Switt A.I."/>
            <person name="Govoni G."/>
            <person name="Cummings C.A."/>
            <person name="Ranieri M.L."/>
            <person name="Degoricija L."/>
            <person name="Hoelzer K."/>
            <person name="Rodriguez-Rivera L.D."/>
            <person name="Brown S."/>
            <person name="Bolchacova E."/>
            <person name="Furtado M.R."/>
            <person name="Wiedmann M."/>
        </authorList>
    </citation>
    <scope>NUCLEOTIDE SEQUENCE [LARGE SCALE GENOMIC DNA]</scope>
    <source>
        <strain evidence="1 2">A4-653</strain>
    </source>
</reference>
<dbReference type="Proteomes" id="UP000004903">
    <property type="component" value="Unassembled WGS sequence"/>
</dbReference>
<evidence type="ECO:0000313" key="2">
    <source>
        <dbReference type="Proteomes" id="UP000004903"/>
    </source>
</evidence>
<sequence length="54" mass="6350">MSHNNYFSGVKKPHNNYFSGVLASKIKKPPQAYDLKRLNLHYFYLREGALSHLR</sequence>
<protein>
    <submittedName>
        <fullName evidence="1">Uncharacterized protein</fullName>
    </submittedName>
</protein>
<proteinExistence type="predicted"/>
<gene>
    <name evidence="1" type="ORF">LTSERUB_1710</name>
</gene>
<evidence type="ECO:0000313" key="1">
    <source>
        <dbReference type="EMBL" id="EHC91525.1"/>
    </source>
</evidence>
<accession>G5QGY9</accession>
<name>G5QGY9_SALRU</name>
<comment type="caution">
    <text evidence="1">The sequence shown here is derived from an EMBL/GenBank/DDBJ whole genome shotgun (WGS) entry which is preliminary data.</text>
</comment>